<dbReference type="InterPro" id="IPR043538">
    <property type="entry name" value="XYLT"/>
</dbReference>
<evidence type="ECO:0000256" key="2">
    <source>
        <dbReference type="ARBA" id="ARBA00004648"/>
    </source>
</evidence>
<name>A0A3E1NXE1_9BACT</name>
<evidence type="ECO:0000256" key="11">
    <source>
        <dbReference type="ARBA" id="ARBA00023136"/>
    </source>
</evidence>
<dbReference type="Proteomes" id="UP000261174">
    <property type="component" value="Unassembled WGS sequence"/>
</dbReference>
<keyword evidence="5" id="KW-0812">Transmembrane</keyword>
<keyword evidence="10" id="KW-0333">Golgi apparatus</keyword>
<evidence type="ECO:0000313" key="15">
    <source>
        <dbReference type="EMBL" id="RFM32428.1"/>
    </source>
</evidence>
<sequence>MRIAYLILAHRNISQLSTLIDLLTIDTDNFCFIHLDAKISSNRVKDLVANKVTSGKYKIIRHTIDVKWGGFSMIEASLHLIKGALKHKKIDFDYFALLSGMDLPIKDNNYIDKYLISNSGEYYLENFKIPNYDQWSGDGGKNRLEHYWFVDELGIKESTRLVRCQKEMGLKREMPAYVRQFYGGSQWWTISRRCAEFVIDFVNNNMEVYEFFKRCLIPDELFFHTIIMNSRFASRGYNNNLRCIDWASGPEFPKVFDISDFDFLITHAALYARKFDILHDADIMAKIINHIKNRSSE</sequence>
<dbReference type="OrthoDB" id="7943907at2"/>
<evidence type="ECO:0000256" key="1">
    <source>
        <dbReference type="ARBA" id="ARBA00004323"/>
    </source>
</evidence>
<keyword evidence="13" id="KW-0325">Glycoprotein</keyword>
<organism evidence="15 16">
    <name type="scientific">Chitinophaga silvisoli</name>
    <dbReference type="NCBI Taxonomy" id="2291814"/>
    <lineage>
        <taxon>Bacteria</taxon>
        <taxon>Pseudomonadati</taxon>
        <taxon>Bacteroidota</taxon>
        <taxon>Chitinophagia</taxon>
        <taxon>Chitinophagales</taxon>
        <taxon>Chitinophagaceae</taxon>
        <taxon>Chitinophaga</taxon>
    </lineage>
</organism>
<evidence type="ECO:0000256" key="6">
    <source>
        <dbReference type="ARBA" id="ARBA00022723"/>
    </source>
</evidence>
<dbReference type="InterPro" id="IPR003406">
    <property type="entry name" value="Glyco_trans_14"/>
</dbReference>
<dbReference type="GO" id="GO:0015012">
    <property type="term" value="P:heparan sulfate proteoglycan biosynthetic process"/>
    <property type="evidence" value="ECO:0007669"/>
    <property type="project" value="TreeGrafter"/>
</dbReference>
<dbReference type="GO" id="GO:0050650">
    <property type="term" value="P:chondroitin sulfate proteoglycan biosynthetic process"/>
    <property type="evidence" value="ECO:0007669"/>
    <property type="project" value="TreeGrafter"/>
</dbReference>
<dbReference type="EMBL" id="QTJV01000009">
    <property type="protein sequence ID" value="RFM32428.1"/>
    <property type="molecule type" value="Genomic_DNA"/>
</dbReference>
<evidence type="ECO:0000256" key="8">
    <source>
        <dbReference type="ARBA" id="ARBA00022968"/>
    </source>
</evidence>
<keyword evidence="7" id="KW-0256">Endoplasmic reticulum</keyword>
<keyword evidence="9" id="KW-1133">Transmembrane helix</keyword>
<keyword evidence="4" id="KW-0808">Transferase</keyword>
<evidence type="ECO:0000256" key="12">
    <source>
        <dbReference type="ARBA" id="ARBA00023157"/>
    </source>
</evidence>
<protein>
    <recommendedName>
        <fullName evidence="14">Peptide O-xylosyltransferase</fullName>
    </recommendedName>
</protein>
<evidence type="ECO:0000256" key="10">
    <source>
        <dbReference type="ARBA" id="ARBA00023034"/>
    </source>
</evidence>
<keyword evidence="16" id="KW-1185">Reference proteome</keyword>
<dbReference type="AlphaFoldDB" id="A0A3E1NXE1"/>
<gene>
    <name evidence="15" type="ORF">DXN04_22340</name>
</gene>
<evidence type="ECO:0000256" key="9">
    <source>
        <dbReference type="ARBA" id="ARBA00022989"/>
    </source>
</evidence>
<keyword evidence="8" id="KW-0735">Signal-anchor</keyword>
<dbReference type="Pfam" id="PF02485">
    <property type="entry name" value="Branch"/>
    <property type="match status" value="1"/>
</dbReference>
<comment type="subcellular location">
    <subcellularLocation>
        <location evidence="2">Endoplasmic reticulum membrane</location>
        <topology evidence="2">Single-pass type II membrane protein</topology>
    </subcellularLocation>
    <subcellularLocation>
        <location evidence="1">Golgi apparatus membrane</location>
        <topology evidence="1">Single-pass type II membrane protein</topology>
    </subcellularLocation>
</comment>
<proteinExistence type="predicted"/>
<evidence type="ECO:0000256" key="4">
    <source>
        <dbReference type="ARBA" id="ARBA00022679"/>
    </source>
</evidence>
<reference evidence="15 16" key="1">
    <citation type="submission" date="2018-08" db="EMBL/GenBank/DDBJ databases">
        <title>Chitinophaga sp. K20C18050901, a novel bacterium isolated from forest soil.</title>
        <authorList>
            <person name="Wang C."/>
        </authorList>
    </citation>
    <scope>NUCLEOTIDE SEQUENCE [LARGE SCALE GENOMIC DNA]</scope>
    <source>
        <strain evidence="15 16">K20C18050901</strain>
    </source>
</reference>
<dbReference type="GO" id="GO:0046872">
    <property type="term" value="F:metal ion binding"/>
    <property type="evidence" value="ECO:0007669"/>
    <property type="project" value="UniProtKB-KW"/>
</dbReference>
<comment type="caution">
    <text evidence="15">The sequence shown here is derived from an EMBL/GenBank/DDBJ whole genome shotgun (WGS) entry which is preliminary data.</text>
</comment>
<dbReference type="GO" id="GO:0030158">
    <property type="term" value="F:protein xylosyltransferase activity"/>
    <property type="evidence" value="ECO:0007669"/>
    <property type="project" value="InterPro"/>
</dbReference>
<evidence type="ECO:0000256" key="14">
    <source>
        <dbReference type="ARBA" id="ARBA00042865"/>
    </source>
</evidence>
<dbReference type="RefSeq" id="WP_116855621.1">
    <property type="nucleotide sequence ID" value="NZ_QTJV01000009.1"/>
</dbReference>
<evidence type="ECO:0000256" key="7">
    <source>
        <dbReference type="ARBA" id="ARBA00022824"/>
    </source>
</evidence>
<dbReference type="GO" id="GO:0016020">
    <property type="term" value="C:membrane"/>
    <property type="evidence" value="ECO:0007669"/>
    <property type="project" value="InterPro"/>
</dbReference>
<evidence type="ECO:0000256" key="3">
    <source>
        <dbReference type="ARBA" id="ARBA00022676"/>
    </source>
</evidence>
<evidence type="ECO:0000313" key="16">
    <source>
        <dbReference type="Proteomes" id="UP000261174"/>
    </source>
</evidence>
<keyword evidence="11" id="KW-0472">Membrane</keyword>
<dbReference type="PANTHER" id="PTHR46025">
    <property type="entry name" value="XYLOSYLTRANSFERASE OXT"/>
    <property type="match status" value="1"/>
</dbReference>
<keyword evidence="3" id="KW-0328">Glycosyltransferase</keyword>
<evidence type="ECO:0000256" key="13">
    <source>
        <dbReference type="ARBA" id="ARBA00023180"/>
    </source>
</evidence>
<accession>A0A3E1NXE1</accession>
<dbReference type="PANTHER" id="PTHR46025:SF3">
    <property type="entry name" value="XYLOSYLTRANSFERASE OXT"/>
    <property type="match status" value="1"/>
</dbReference>
<keyword evidence="12" id="KW-1015">Disulfide bond</keyword>
<evidence type="ECO:0000256" key="5">
    <source>
        <dbReference type="ARBA" id="ARBA00022692"/>
    </source>
</evidence>
<keyword evidence="6" id="KW-0479">Metal-binding</keyword>